<evidence type="ECO:0000313" key="3">
    <source>
        <dbReference type="EMBL" id="RDU63054.1"/>
    </source>
</evidence>
<reference evidence="3 4" key="1">
    <citation type="submission" date="2018-04" db="EMBL/GenBank/DDBJ databases">
        <title>Novel Campyloabacter and Helicobacter Species and Strains.</title>
        <authorList>
            <person name="Mannion A.J."/>
            <person name="Shen Z."/>
            <person name="Fox J.G."/>
        </authorList>
    </citation>
    <scope>NUCLEOTIDE SEQUENCE [LARGE SCALE GENOMIC DNA]</scope>
    <source>
        <strain evidence="3 4">MIT 99-5101</strain>
    </source>
</reference>
<evidence type="ECO:0000259" key="2">
    <source>
        <dbReference type="Pfam" id="PF20250"/>
    </source>
</evidence>
<dbReference type="AlphaFoldDB" id="A0A3D8IE67"/>
<proteinExistence type="predicted"/>
<dbReference type="GeneID" id="82535725"/>
<dbReference type="OrthoDB" id="5353360at2"/>
<name>A0A3D8IE67_9HELI</name>
<feature type="coiled-coil region" evidence="1">
    <location>
        <begin position="516"/>
        <end position="543"/>
    </location>
</feature>
<accession>A0A3D8IE67</accession>
<keyword evidence="4" id="KW-1185">Reference proteome</keyword>
<feature type="domain" description="Flagellar Assembly Protein A N-terminal region" evidence="2">
    <location>
        <begin position="195"/>
        <end position="234"/>
    </location>
</feature>
<gene>
    <name evidence="3" type="ORF">CQA43_05410</name>
</gene>
<dbReference type="EMBL" id="NXLS01000004">
    <property type="protein sequence ID" value="RDU63054.1"/>
    <property type="molecule type" value="Genomic_DNA"/>
</dbReference>
<organism evidence="3 4">
    <name type="scientific">Helicobacter ganmani</name>
    <dbReference type="NCBI Taxonomy" id="60246"/>
    <lineage>
        <taxon>Bacteria</taxon>
        <taxon>Pseudomonadati</taxon>
        <taxon>Campylobacterota</taxon>
        <taxon>Epsilonproteobacteria</taxon>
        <taxon>Campylobacterales</taxon>
        <taxon>Helicobacteraceae</taxon>
        <taxon>Helicobacter</taxon>
    </lineage>
</organism>
<dbReference type="InterPro" id="IPR046866">
    <property type="entry name" value="FapA_N"/>
</dbReference>
<dbReference type="RefSeq" id="WP_115551588.1">
    <property type="nucleotide sequence ID" value="NZ_CAOPYK010000003.1"/>
</dbReference>
<comment type="caution">
    <text evidence="3">The sequence shown here is derived from an EMBL/GenBank/DDBJ whole genome shotgun (WGS) entry which is preliminary data.</text>
</comment>
<keyword evidence="1" id="KW-0175">Coiled coil</keyword>
<evidence type="ECO:0000256" key="1">
    <source>
        <dbReference type="SAM" id="Coils"/>
    </source>
</evidence>
<sequence length="595" mass="68400">MLKNSLRTFRPYYVNECEDIKFAIKQVSSQFNMDADSFDFELQSITTYKKNLYDYESQLIPAQEVDAFFSNRDNMLEPNLVMNQRYCILIKEKERKETRFHFTADKAFSEAFLTFRVGFNYSKEDFDSVYMQIKKEKARNRILCFNEAQEKSALEEFLQTLEYPLRQDVKYKILSGVNLIPSVEGNLEFKKDITGQFQTVLKDDVICEYQKPLQGKPGRNIRGEYIIPQSPKTLHQPCALQYDKESIALKEYPCCIYYVSVIGGILKYEDGFLYVRDTLETESVTLKTTGSLIGNINSGTIINITQKDAMKEALGQGMKIQAGEVNIEGNIGPNAEINSKEVRIGGFTHQNSKIFANDAEIATHKGYAKGEYIKVEMLETGIIEAKKVEVEHVYGGKIYAEEIVIKTLHSNAFLYATKNIHITKMEKGENKFFLAANYSPAGKEKYNALFKQKNESIKEAIRMTKELKVESLELKKLKATADEIRGTLIHYKNTKTTPPSYLLAKFEEYHQRVLALKNKRQRINELSMDFKNAREALNVLDELTKNATITIESGWIGYNEVHYVFYSPSRELLCVPKPGEPSKVVYQKDKIQLIL</sequence>
<protein>
    <recommendedName>
        <fullName evidence="2">Flagellar Assembly Protein A N-terminal region domain-containing protein</fullName>
    </recommendedName>
</protein>
<dbReference type="Proteomes" id="UP000256650">
    <property type="component" value="Unassembled WGS sequence"/>
</dbReference>
<evidence type="ECO:0000313" key="4">
    <source>
        <dbReference type="Proteomes" id="UP000256650"/>
    </source>
</evidence>
<dbReference type="Pfam" id="PF20250">
    <property type="entry name" value="FapA_N"/>
    <property type="match status" value="1"/>
</dbReference>